<name>A0A4Y2PHF8_ARAVE</name>
<dbReference type="AlphaFoldDB" id="A0A4Y2PHF8"/>
<comment type="caution">
    <text evidence="1">The sequence shown here is derived from an EMBL/GenBank/DDBJ whole genome shotgun (WGS) entry which is preliminary data.</text>
</comment>
<organism evidence="1 2">
    <name type="scientific">Araneus ventricosus</name>
    <name type="common">Orbweaver spider</name>
    <name type="synonym">Epeira ventricosa</name>
    <dbReference type="NCBI Taxonomy" id="182803"/>
    <lineage>
        <taxon>Eukaryota</taxon>
        <taxon>Metazoa</taxon>
        <taxon>Ecdysozoa</taxon>
        <taxon>Arthropoda</taxon>
        <taxon>Chelicerata</taxon>
        <taxon>Arachnida</taxon>
        <taxon>Araneae</taxon>
        <taxon>Araneomorphae</taxon>
        <taxon>Entelegynae</taxon>
        <taxon>Araneoidea</taxon>
        <taxon>Araneidae</taxon>
        <taxon>Araneus</taxon>
    </lineage>
</organism>
<proteinExistence type="predicted"/>
<dbReference type="PANTHER" id="PTHR46114">
    <property type="entry name" value="APPLE DOMAIN-CONTAINING PROTEIN"/>
    <property type="match status" value="1"/>
</dbReference>
<gene>
    <name evidence="1" type="ORF">AVEN_64935_1</name>
</gene>
<evidence type="ECO:0000313" key="2">
    <source>
        <dbReference type="Proteomes" id="UP000499080"/>
    </source>
</evidence>
<dbReference type="PANTHER" id="PTHR46114:SF2">
    <property type="entry name" value="CULLIN N-TERMINAL DOMAIN-CONTAINING PROTEIN"/>
    <property type="match status" value="1"/>
</dbReference>
<accession>A0A4Y2PHF8</accession>
<dbReference type="EMBL" id="BGPR01011455">
    <property type="protein sequence ID" value="GBN51405.1"/>
    <property type="molecule type" value="Genomic_DNA"/>
</dbReference>
<protein>
    <submittedName>
        <fullName evidence="1">Uncharacterized protein</fullName>
    </submittedName>
</protein>
<reference evidence="1 2" key="1">
    <citation type="journal article" date="2019" name="Sci. Rep.">
        <title>Orb-weaving spider Araneus ventricosus genome elucidates the spidroin gene catalogue.</title>
        <authorList>
            <person name="Kono N."/>
            <person name="Nakamura H."/>
            <person name="Ohtoshi R."/>
            <person name="Moran D.A.P."/>
            <person name="Shinohara A."/>
            <person name="Yoshida Y."/>
            <person name="Fujiwara M."/>
            <person name="Mori M."/>
            <person name="Tomita M."/>
            <person name="Arakawa K."/>
        </authorList>
    </citation>
    <scope>NUCLEOTIDE SEQUENCE [LARGE SCALE GENOMIC DNA]</scope>
</reference>
<sequence>MQTAGVFSPKLSRILFQKGAVSPSLAWLKKFEPTVTQNPMTIRSAAKIKEGVSVGPQIKQLFRDPKFKKLLRSKACYQVSTSFLRNGKAENYKNLVEDMLALFQDFRCNMSLKIHFLDSHLNFYPDNCGQISDEHGECFHQDIANIKKRYQGNWSKGNVG</sequence>
<dbReference type="OrthoDB" id="6622005at2759"/>
<evidence type="ECO:0000313" key="1">
    <source>
        <dbReference type="EMBL" id="GBN51405.1"/>
    </source>
</evidence>
<dbReference type="Proteomes" id="UP000499080">
    <property type="component" value="Unassembled WGS sequence"/>
</dbReference>
<keyword evidence="2" id="KW-1185">Reference proteome</keyword>